<dbReference type="eggNOG" id="ENOG502S055">
    <property type="taxonomic scope" value="Eukaryota"/>
</dbReference>
<dbReference type="FunCoup" id="B9S4P6">
    <property type="interactions" value="762"/>
</dbReference>
<dbReference type="OrthoDB" id="1928518at2759"/>
<reference evidence="2" key="1">
    <citation type="journal article" date="2010" name="Nat. Biotechnol.">
        <title>Draft genome sequence of the oilseed species Ricinus communis.</title>
        <authorList>
            <person name="Chan A.P."/>
            <person name="Crabtree J."/>
            <person name="Zhao Q."/>
            <person name="Lorenzi H."/>
            <person name="Orvis J."/>
            <person name="Puiu D."/>
            <person name="Melake-Berhan A."/>
            <person name="Jones K.M."/>
            <person name="Redman J."/>
            <person name="Chen G."/>
            <person name="Cahoon E.B."/>
            <person name="Gedil M."/>
            <person name="Stanke M."/>
            <person name="Haas B.J."/>
            <person name="Wortman J.R."/>
            <person name="Fraser-Liggett C.M."/>
            <person name="Ravel J."/>
            <person name="Rabinowicz P.D."/>
        </authorList>
    </citation>
    <scope>NUCLEOTIDE SEQUENCE [LARGE SCALE GENOMIC DNA]</scope>
    <source>
        <strain evidence="2">cv. Hale</strain>
    </source>
</reference>
<dbReference type="PANTHER" id="PTHR36773:SF1">
    <property type="entry name" value="EXPRESSED PROTEIN"/>
    <property type="match status" value="1"/>
</dbReference>
<gene>
    <name evidence="1" type="ORF">RCOM_0990950</name>
</gene>
<sequence length="202" mass="22913">MDRSMPKDLDEYSASATTIEFDFQIPLLRGPIPAAESDDPSSGPYFLAFRNPQSWATAYKLSESKIISQCEGGARIGCAISASQKCKPPWWRNLIGWKVADLKEKENCEEREMEGCLVAAKEKCVGFAKEKCFRPFSEARIAVGKEEVVKRLMCLVSVPEKTGIKWFRLMGIDDKCRFGITNQKASELLAFDPKYTWFFKQK</sequence>
<proteinExistence type="predicted"/>
<keyword evidence="2" id="KW-1185">Reference proteome</keyword>
<dbReference type="KEGG" id="rcu:8276693"/>
<dbReference type="Proteomes" id="UP000008311">
    <property type="component" value="Unassembled WGS sequence"/>
</dbReference>
<evidence type="ECO:0000313" key="1">
    <source>
        <dbReference type="EMBL" id="EEF41370.1"/>
    </source>
</evidence>
<dbReference type="EMBL" id="EQ973866">
    <property type="protein sequence ID" value="EEF41370.1"/>
    <property type="molecule type" value="Genomic_DNA"/>
</dbReference>
<dbReference type="AlphaFoldDB" id="B9S4P6"/>
<name>B9S4P6_RICCO</name>
<evidence type="ECO:0000313" key="2">
    <source>
        <dbReference type="Proteomes" id="UP000008311"/>
    </source>
</evidence>
<accession>B9S4P6</accession>
<protein>
    <submittedName>
        <fullName evidence="1">Uncharacterized protein</fullName>
    </submittedName>
</protein>
<organism evidence="1 2">
    <name type="scientific">Ricinus communis</name>
    <name type="common">Castor bean</name>
    <dbReference type="NCBI Taxonomy" id="3988"/>
    <lineage>
        <taxon>Eukaryota</taxon>
        <taxon>Viridiplantae</taxon>
        <taxon>Streptophyta</taxon>
        <taxon>Embryophyta</taxon>
        <taxon>Tracheophyta</taxon>
        <taxon>Spermatophyta</taxon>
        <taxon>Magnoliopsida</taxon>
        <taxon>eudicotyledons</taxon>
        <taxon>Gunneridae</taxon>
        <taxon>Pentapetalae</taxon>
        <taxon>rosids</taxon>
        <taxon>fabids</taxon>
        <taxon>Malpighiales</taxon>
        <taxon>Euphorbiaceae</taxon>
        <taxon>Acalyphoideae</taxon>
        <taxon>Acalypheae</taxon>
        <taxon>Ricinus</taxon>
    </lineage>
</organism>
<dbReference type="InParanoid" id="B9S4P6"/>
<dbReference type="STRING" id="3988.B9S4P6"/>
<dbReference type="PANTHER" id="PTHR36773">
    <property type="entry name" value="EXPRESSED PROTEIN"/>
    <property type="match status" value="1"/>
</dbReference>